<dbReference type="InterPro" id="IPR013932">
    <property type="entry name" value="TATA-bd_TIP120"/>
</dbReference>
<dbReference type="Gene3D" id="1.25.10.10">
    <property type="entry name" value="Leucine-rich Repeat Variant"/>
    <property type="match status" value="1"/>
</dbReference>
<keyword evidence="3" id="KW-0833">Ubl conjugation pathway</keyword>
<evidence type="ECO:0000256" key="3">
    <source>
        <dbReference type="ARBA" id="ARBA00022786"/>
    </source>
</evidence>
<evidence type="ECO:0000313" key="5">
    <source>
        <dbReference type="EMBL" id="KAJ2848520.1"/>
    </source>
</evidence>
<dbReference type="Pfam" id="PF08623">
    <property type="entry name" value="TIP120"/>
    <property type="match status" value="1"/>
</dbReference>
<keyword evidence="6" id="KW-1185">Reference proteome</keyword>
<proteinExistence type="inferred from homology"/>
<dbReference type="PANTHER" id="PTHR12696">
    <property type="entry name" value="TIP120"/>
    <property type="match status" value="1"/>
</dbReference>
<keyword evidence="2" id="KW-0677">Repeat</keyword>
<dbReference type="InterPro" id="IPR016024">
    <property type="entry name" value="ARM-type_fold"/>
</dbReference>
<dbReference type="AlphaFoldDB" id="A0A9W8IED9"/>
<evidence type="ECO:0000256" key="2">
    <source>
        <dbReference type="ARBA" id="ARBA00022737"/>
    </source>
</evidence>
<comment type="caution">
    <text evidence="5">The sequence shown here is derived from an EMBL/GenBank/DDBJ whole genome shotgun (WGS) entry which is preliminary data.</text>
</comment>
<dbReference type="EMBL" id="JANBUW010000160">
    <property type="protein sequence ID" value="KAJ2848520.1"/>
    <property type="molecule type" value="Genomic_DNA"/>
</dbReference>
<evidence type="ECO:0000256" key="1">
    <source>
        <dbReference type="ARBA" id="ARBA00007657"/>
    </source>
</evidence>
<name>A0A9W8IED9_9FUNG</name>
<feature type="domain" description="TATA-binding protein interacting (TIP20)" evidence="4">
    <location>
        <begin position="533"/>
        <end position="692"/>
    </location>
</feature>
<evidence type="ECO:0000313" key="6">
    <source>
        <dbReference type="Proteomes" id="UP001139887"/>
    </source>
</evidence>
<dbReference type="OrthoDB" id="6260732at2759"/>
<dbReference type="InterPro" id="IPR039852">
    <property type="entry name" value="CAND1/CAND2"/>
</dbReference>
<evidence type="ECO:0000259" key="4">
    <source>
        <dbReference type="Pfam" id="PF08623"/>
    </source>
</evidence>
<sequence length="716" mass="76873">VPSASFNVATGMVTLLANNASSSSAEITQFIDWSEDMAHLAISLVGTDDQGTKESVYVFIGSILQKFGNQIKAEIREQLLEVLVQLKGGAIDAPIVLGAFAQAVGQPTSLPKESVIAAAPRVLQIVETLLRQGSTAAVVAACLNAVTILAQYGTEALGKDSDSVLKSIIVVIRRAPESPPVSALHAFAAVCPSVSENTMRSISRELLQLLSATSVYDGQSADAMSELYYAVGHAFGALVDDWREEIANNWVVTHGFYAKQRRESSNEAIQTPFPTAVLTNASQSINALYTGHYHADAQPWSGDFLTPYIFLAPKSNDAVAKICLGLRALGYAAADKKLPQNDQLSAQLNAHLQSASDDVRNEAAAALGRYVGCYTDLFPDLFASATAAGSESTYTASKLQAVKMAVEQIVGLGHNSIMADSIWSLIIAYVQNFQDALPDVLAQTLAVLATAFPGKFIPELASLIPSAARTSTKAFFITTFRTVLADRQLSAECELEIKKALTHALSGIADENVNIRRLSLLALYAVAQGKPGLLKEHVSEIEPSLFQQTIVNESLIRTINMGLIKKLVDDGLDARRCAFQCVHMLVRMLPDVVDGRKVVDSVVRGISDDHDIRLLTLQIIHESVAALTPLYAERLDDIADAVSQVQSTKLPKKVVSQEIEKHHAVLKSSVAVLVAFLPVAKSAPMASDKFDSLLAETADPSNAELSGYYRELTAPE</sequence>
<feature type="non-terminal residue" evidence="5">
    <location>
        <position position="1"/>
    </location>
</feature>
<reference evidence="5" key="1">
    <citation type="submission" date="2022-07" db="EMBL/GenBank/DDBJ databases">
        <title>Phylogenomic reconstructions and comparative analyses of Kickxellomycotina fungi.</title>
        <authorList>
            <person name="Reynolds N.K."/>
            <person name="Stajich J.E."/>
            <person name="Barry K."/>
            <person name="Grigoriev I.V."/>
            <person name="Crous P."/>
            <person name="Smith M.E."/>
        </authorList>
    </citation>
    <scope>NUCLEOTIDE SEQUENCE</scope>
    <source>
        <strain evidence="5">NRRL 1566</strain>
    </source>
</reference>
<organism evidence="5 6">
    <name type="scientific">Coemansia brasiliensis</name>
    <dbReference type="NCBI Taxonomy" id="2650707"/>
    <lineage>
        <taxon>Eukaryota</taxon>
        <taxon>Fungi</taxon>
        <taxon>Fungi incertae sedis</taxon>
        <taxon>Zoopagomycota</taxon>
        <taxon>Kickxellomycotina</taxon>
        <taxon>Kickxellomycetes</taxon>
        <taxon>Kickxellales</taxon>
        <taxon>Kickxellaceae</taxon>
        <taxon>Coemansia</taxon>
    </lineage>
</organism>
<accession>A0A9W8IED9</accession>
<dbReference type="Proteomes" id="UP001139887">
    <property type="component" value="Unassembled WGS sequence"/>
</dbReference>
<dbReference type="GO" id="GO:0010265">
    <property type="term" value="P:SCF complex assembly"/>
    <property type="evidence" value="ECO:0007669"/>
    <property type="project" value="InterPro"/>
</dbReference>
<gene>
    <name evidence="5" type="ORF">IWW36_003248</name>
</gene>
<protein>
    <recommendedName>
        <fullName evidence="4">TATA-binding protein interacting (TIP20) domain-containing protein</fullName>
    </recommendedName>
</protein>
<comment type="similarity">
    <text evidence="1">Belongs to the CAND family.</text>
</comment>
<dbReference type="SUPFAM" id="SSF48371">
    <property type="entry name" value="ARM repeat"/>
    <property type="match status" value="1"/>
</dbReference>
<dbReference type="InterPro" id="IPR011989">
    <property type="entry name" value="ARM-like"/>
</dbReference>